<protein>
    <recommendedName>
        <fullName evidence="10">Myb-like domain-containing protein</fullName>
    </recommendedName>
</protein>
<dbReference type="Proteomes" id="UP000053815">
    <property type="component" value="Unassembled WGS sequence"/>
</dbReference>
<dbReference type="PANTHER" id="PTHR36978">
    <property type="entry name" value="P-LOOP CONTAINING NUCLEOTIDE TRIPHOSPHATE HYDROLASE"/>
    <property type="match status" value="1"/>
</dbReference>
<evidence type="ECO:0000259" key="4">
    <source>
        <dbReference type="PROSITE" id="PS50053"/>
    </source>
</evidence>
<dbReference type="Gene3D" id="3.40.50.300">
    <property type="entry name" value="P-loop containing nucleotide triphosphate hydrolases"/>
    <property type="match status" value="1"/>
</dbReference>
<dbReference type="STRING" id="91626.A0A0C9LTW2"/>
<dbReference type="Gene3D" id="1.20.120.1770">
    <property type="match status" value="1"/>
</dbReference>
<feature type="region of interest" description="Disordered" evidence="2">
    <location>
        <begin position="703"/>
        <end position="742"/>
    </location>
</feature>
<name>A0A0C9LTW2_9FUNG</name>
<dbReference type="GO" id="GO:0051087">
    <property type="term" value="F:protein-folding chaperone binding"/>
    <property type="evidence" value="ECO:0007669"/>
    <property type="project" value="InterPro"/>
</dbReference>
<keyword evidence="3" id="KW-1133">Transmembrane helix</keyword>
<feature type="compositionally biased region" description="Basic and acidic residues" evidence="2">
    <location>
        <begin position="537"/>
        <end position="553"/>
    </location>
</feature>
<feature type="compositionally biased region" description="Pro residues" evidence="2">
    <location>
        <begin position="587"/>
        <end position="601"/>
    </location>
</feature>
<dbReference type="Gene3D" id="3.10.20.90">
    <property type="entry name" value="Phosphatidylinositol 3-kinase Catalytic Subunit, Chain A, domain 1"/>
    <property type="match status" value="1"/>
</dbReference>
<dbReference type="PROSITE" id="PS51035">
    <property type="entry name" value="BAG"/>
    <property type="match status" value="1"/>
</dbReference>
<reference evidence="8" key="1">
    <citation type="submission" date="2014-09" db="EMBL/GenBank/DDBJ databases">
        <title>Draft genome sequence of an oleaginous Mucoromycotina fungus Mucor ambiguus NBRC6742.</title>
        <authorList>
            <person name="Takeda I."/>
            <person name="Yamane N."/>
            <person name="Morita T."/>
            <person name="Tamano K."/>
            <person name="Machida M."/>
            <person name="Baker S."/>
            <person name="Koike H."/>
        </authorList>
    </citation>
    <scope>NUCLEOTIDE SEQUENCE</scope>
    <source>
        <strain evidence="8">NBRC 6742</strain>
    </source>
</reference>
<dbReference type="PANTHER" id="PTHR36978:SF4">
    <property type="entry name" value="P-LOOP CONTAINING NUCLEOSIDE TRIPHOSPHATE HYDROLASE PROTEIN"/>
    <property type="match status" value="1"/>
</dbReference>
<keyword evidence="3" id="KW-0472">Membrane</keyword>
<evidence type="ECO:0000256" key="2">
    <source>
        <dbReference type="SAM" id="MobiDB-lite"/>
    </source>
</evidence>
<feature type="region of interest" description="Disordered" evidence="2">
    <location>
        <begin position="930"/>
        <end position="949"/>
    </location>
</feature>
<dbReference type="PROSITE" id="PS51294">
    <property type="entry name" value="HTH_MYB"/>
    <property type="match status" value="1"/>
</dbReference>
<dbReference type="Pfam" id="PF00249">
    <property type="entry name" value="Myb_DNA-binding"/>
    <property type="match status" value="1"/>
</dbReference>
<feature type="transmembrane region" description="Helical" evidence="3">
    <location>
        <begin position="753"/>
        <end position="772"/>
    </location>
</feature>
<dbReference type="SUPFAM" id="SSF63491">
    <property type="entry name" value="BAG domain"/>
    <property type="match status" value="1"/>
</dbReference>
<dbReference type="Pfam" id="PF02179">
    <property type="entry name" value="BAG"/>
    <property type="match status" value="1"/>
</dbReference>
<organism evidence="8">
    <name type="scientific">Mucor ambiguus</name>
    <dbReference type="NCBI Taxonomy" id="91626"/>
    <lineage>
        <taxon>Eukaryota</taxon>
        <taxon>Fungi</taxon>
        <taxon>Fungi incertae sedis</taxon>
        <taxon>Mucoromycota</taxon>
        <taxon>Mucoromycotina</taxon>
        <taxon>Mucoromycetes</taxon>
        <taxon>Mucorales</taxon>
        <taxon>Mucorineae</taxon>
        <taxon>Mucoraceae</taxon>
        <taxon>Mucor</taxon>
    </lineage>
</organism>
<dbReference type="InterPro" id="IPR027417">
    <property type="entry name" value="P-loop_NTPase"/>
</dbReference>
<feature type="transmembrane region" description="Helical" evidence="3">
    <location>
        <begin position="815"/>
        <end position="833"/>
    </location>
</feature>
<dbReference type="SUPFAM" id="SSF52540">
    <property type="entry name" value="P-loop containing nucleoside triphosphate hydrolases"/>
    <property type="match status" value="1"/>
</dbReference>
<feature type="region of interest" description="Disordered" evidence="2">
    <location>
        <begin position="465"/>
        <end position="486"/>
    </location>
</feature>
<feature type="domain" description="HTH myb-type" evidence="7">
    <location>
        <begin position="610"/>
        <end position="665"/>
    </location>
</feature>
<dbReference type="InterPro" id="IPR003103">
    <property type="entry name" value="BAG_domain"/>
</dbReference>
<evidence type="ECO:0000256" key="3">
    <source>
        <dbReference type="SAM" id="Phobius"/>
    </source>
</evidence>
<keyword evidence="3" id="KW-0812">Transmembrane</keyword>
<evidence type="ECO:0000313" key="9">
    <source>
        <dbReference type="Proteomes" id="UP000053815"/>
    </source>
</evidence>
<proteinExistence type="predicted"/>
<dbReference type="OrthoDB" id="2143914at2759"/>
<dbReference type="InterPro" id="IPR029071">
    <property type="entry name" value="Ubiquitin-like_domsf"/>
</dbReference>
<dbReference type="EMBL" id="DF836344">
    <property type="protein sequence ID" value="GAN04100.1"/>
    <property type="molecule type" value="Genomic_DNA"/>
</dbReference>
<dbReference type="InterPro" id="IPR001005">
    <property type="entry name" value="SANT/Myb"/>
</dbReference>
<evidence type="ECO:0000256" key="1">
    <source>
        <dbReference type="SAM" id="Coils"/>
    </source>
</evidence>
<evidence type="ECO:0000259" key="7">
    <source>
        <dbReference type="PROSITE" id="PS51294"/>
    </source>
</evidence>
<dbReference type="InterPro" id="IPR040632">
    <property type="entry name" value="Sulfotransfer_4"/>
</dbReference>
<evidence type="ECO:0000259" key="6">
    <source>
        <dbReference type="PROSITE" id="PS51035"/>
    </source>
</evidence>
<feature type="domain" description="Myb-like" evidence="5">
    <location>
        <begin position="610"/>
        <end position="661"/>
    </location>
</feature>
<dbReference type="SMART" id="SM00264">
    <property type="entry name" value="BAG"/>
    <property type="match status" value="1"/>
</dbReference>
<gene>
    <name evidence="8" type="ORF">MAM1_0055c03559</name>
</gene>
<evidence type="ECO:0000259" key="5">
    <source>
        <dbReference type="PROSITE" id="PS50090"/>
    </source>
</evidence>
<dbReference type="InterPro" id="IPR017930">
    <property type="entry name" value="Myb_dom"/>
</dbReference>
<feature type="compositionally biased region" description="Low complexity" evidence="2">
    <location>
        <begin position="254"/>
        <end position="282"/>
    </location>
</feature>
<dbReference type="SMART" id="SM00717">
    <property type="entry name" value="SANT"/>
    <property type="match status" value="1"/>
</dbReference>
<feature type="compositionally biased region" description="Basic residues" evidence="2">
    <location>
        <begin position="474"/>
        <end position="484"/>
    </location>
</feature>
<evidence type="ECO:0000313" key="8">
    <source>
        <dbReference type="EMBL" id="GAN04100.1"/>
    </source>
</evidence>
<dbReference type="PROSITE" id="PS50090">
    <property type="entry name" value="MYB_LIKE"/>
    <property type="match status" value="1"/>
</dbReference>
<dbReference type="CDD" id="cd17039">
    <property type="entry name" value="Ubl_ubiquitin_like"/>
    <property type="match status" value="1"/>
</dbReference>
<keyword evidence="9" id="KW-1185">Reference proteome</keyword>
<dbReference type="InterPro" id="IPR009057">
    <property type="entry name" value="Homeodomain-like_sf"/>
</dbReference>
<feature type="compositionally biased region" description="Low complexity" evidence="2">
    <location>
        <begin position="930"/>
        <end position="947"/>
    </location>
</feature>
<dbReference type="Gene3D" id="1.20.58.120">
    <property type="entry name" value="BAG domain"/>
    <property type="match status" value="1"/>
</dbReference>
<dbReference type="InterPro" id="IPR036533">
    <property type="entry name" value="BAG_dom_sf"/>
</dbReference>
<sequence>MASLEVIGAGYGRTGTDSLRTALNMLGYKTHHMKSFREDPELNDPDDFYNAYNNRELVNWDYMYRGYTAAVDWPTAAFWLDLHVKYPKARIILTVRDADSWYTSVKNTIASYQQHSDNQADPNHARFKMARMAQVTCLDGRLKDVEVFSRQKEMEQLFLDHNEEVRRIVPADQLLVMKLGEGWDRLCAFLVKTPSPLKGVQLPTSATTQSQKQSAANNLGQLDNIFQSVRKQIDQWGENAKWKIDLVLLDNAQSQAPAQQPAQQHPPSSSLHPLLSPQHLHPNAITTPLNNESTSYALPVTSTIQYPWDFVAPNTNKDEWKQDVDNLELKLRELIERQHYLESIIWSQSEQIKHSSRISDKDNAINTMKNIFLMSQNEQKVHHMMETNMLHKDIETLSRKLKKLTHILEKIEKMEPTAEEQALDKEELLQDRALLKRKLYLSDLRLSARDAEIDYLHELIETLKSNQQQQQQNHSHHTHKKLRKGPPYLFQQQYSPRSDIRSNEPHPLSGLDSLGIVADQMLSDPEFEGSTHSSHYTNEKRLRSRLDDRRSQRSIDSAATLLAMPQLMVPHNRMTRDDSNSISSSPPLSPERPLHPQPPQKPNYDHIPKKPRSTYTRWTEAEDRLLRAAVKKYGHSNWEACSKDVQGRSNIQCRNRWIRHLEHKPVPMEEVVEEQYVSTSSPSRNARQSPSIAALLNNDNEDGGYHYSPRASTSSSSYHLHPVYRPPSPMATPKNGKRRSPEEQLHKWMNPKLYIHLGLLVFSASVLNAILYHVPFSLFTYHPLLILVALVACTEGTALVQAASVVSSEKRTLHIILQSTAFTAMMFGFSVIYENKIRNMVYVPELFGGVARAKIMYQYHRILGYILLALVWITALCGSMTPFLVQSAIQPVLNWFSIANKHTPLDCSFLSYLNDTKAMDSIANFFGLNKKPTSSSSSSTKTNSSSRSHYRQMRDSFVLAYDNRYYDIHFRDVRGGMRQATVAELKERCRTMTGVTIATMKLKVSGAFIKDDTATLTSSGIHDGCIVYVMGDRANNEQLRQTASGNPEEVGYMIRISKVMDKIEESKDKIEEFDIRVVSMLDGDQTDTMRKETEDLGIYLSELLMQSLIALDGVDCPSEFVTARANRRQGVKQCQALMDRVDQARAVLKQNKQKL</sequence>
<feature type="region of interest" description="Disordered" evidence="2">
    <location>
        <begin position="254"/>
        <end position="288"/>
    </location>
</feature>
<dbReference type="PROSITE" id="PS50053">
    <property type="entry name" value="UBIQUITIN_2"/>
    <property type="match status" value="1"/>
</dbReference>
<feature type="region of interest" description="Disordered" evidence="2">
    <location>
        <begin position="525"/>
        <end position="616"/>
    </location>
</feature>
<dbReference type="Gene3D" id="1.10.10.60">
    <property type="entry name" value="Homeodomain-like"/>
    <property type="match status" value="1"/>
</dbReference>
<dbReference type="AlphaFoldDB" id="A0A0C9LTW2"/>
<dbReference type="Pfam" id="PF17784">
    <property type="entry name" value="Sulfotransfer_4"/>
    <property type="match status" value="1"/>
</dbReference>
<dbReference type="SUPFAM" id="SSF46689">
    <property type="entry name" value="Homeodomain-like"/>
    <property type="match status" value="1"/>
</dbReference>
<accession>A0A0C9LTW2</accession>
<dbReference type="SUPFAM" id="SSF54236">
    <property type="entry name" value="Ubiquitin-like"/>
    <property type="match status" value="1"/>
</dbReference>
<dbReference type="InterPro" id="IPR000626">
    <property type="entry name" value="Ubiquitin-like_dom"/>
</dbReference>
<evidence type="ECO:0008006" key="10">
    <source>
        <dbReference type="Google" id="ProtNLM"/>
    </source>
</evidence>
<feature type="coiled-coil region" evidence="1">
    <location>
        <begin position="394"/>
        <end position="438"/>
    </location>
</feature>
<feature type="domain" description="BAG" evidence="6">
    <location>
        <begin position="1066"/>
        <end position="1145"/>
    </location>
</feature>
<feature type="transmembrane region" description="Helical" evidence="3">
    <location>
        <begin position="784"/>
        <end position="803"/>
    </location>
</feature>
<feature type="domain" description="Ubiquitin-like" evidence="4">
    <location>
        <begin position="979"/>
        <end position="1036"/>
    </location>
</feature>
<keyword evidence="1" id="KW-0175">Coiled coil</keyword>
<feature type="transmembrane region" description="Helical" evidence="3">
    <location>
        <begin position="862"/>
        <end position="885"/>
    </location>
</feature>
<dbReference type="CDD" id="cd00167">
    <property type="entry name" value="SANT"/>
    <property type="match status" value="1"/>
</dbReference>